<dbReference type="InterPro" id="IPR032305">
    <property type="entry name" value="GTP-bd_M"/>
</dbReference>
<evidence type="ECO:0000256" key="3">
    <source>
        <dbReference type="ARBA" id="ARBA00022741"/>
    </source>
</evidence>
<dbReference type="PaxDb" id="522772-Dacet_0420"/>
<evidence type="ECO:0000256" key="2">
    <source>
        <dbReference type="ARBA" id="ARBA00022723"/>
    </source>
</evidence>
<dbReference type="KEGG" id="dap:Dacet_0420"/>
<keyword evidence="1 6" id="KW-0963">Cytoplasm</keyword>
<dbReference type="FunFam" id="3.40.50.11060:FF:000001">
    <property type="entry name" value="GTPase HflX"/>
    <property type="match status" value="1"/>
</dbReference>
<dbReference type="InterPro" id="IPR027417">
    <property type="entry name" value="P-loop_NTPase"/>
</dbReference>
<keyword evidence="4" id="KW-0460">Magnesium</keyword>
<dbReference type="PROSITE" id="PS51705">
    <property type="entry name" value="G_HFLX"/>
    <property type="match status" value="1"/>
</dbReference>
<keyword evidence="10" id="KW-1185">Reference proteome</keyword>
<feature type="domain" description="Hflx-type G" evidence="8">
    <location>
        <begin position="388"/>
        <end position="576"/>
    </location>
</feature>
<dbReference type="Pfam" id="PF01926">
    <property type="entry name" value="MMR_HSR1"/>
    <property type="match status" value="1"/>
</dbReference>
<dbReference type="Pfam" id="PF13167">
    <property type="entry name" value="GTP-bdg_N"/>
    <property type="match status" value="1"/>
</dbReference>
<gene>
    <name evidence="6" type="primary">hflX</name>
    <name evidence="9" type="ordered locus">Dacet_0420</name>
</gene>
<evidence type="ECO:0000256" key="7">
    <source>
        <dbReference type="SAM" id="Coils"/>
    </source>
</evidence>
<dbReference type="AlphaFoldDB" id="D4H3D5"/>
<reference evidence="9 10" key="1">
    <citation type="journal article" date="2010" name="Stand. Genomic Sci.">
        <title>Complete genome sequence of Denitrovibrio acetiphilus type strain (N2460).</title>
        <authorList>
            <person name="Kiss H."/>
            <person name="Lang E."/>
            <person name="Lapidus A."/>
            <person name="Copeland A."/>
            <person name="Nolan M."/>
            <person name="Glavina Del Rio T."/>
            <person name="Chen F."/>
            <person name="Lucas S."/>
            <person name="Tice H."/>
            <person name="Cheng J.F."/>
            <person name="Han C."/>
            <person name="Goodwin L."/>
            <person name="Pitluck S."/>
            <person name="Liolios K."/>
            <person name="Pati A."/>
            <person name="Ivanova N."/>
            <person name="Mavromatis K."/>
            <person name="Chen A."/>
            <person name="Palaniappan K."/>
            <person name="Land M."/>
            <person name="Hauser L."/>
            <person name="Chang Y.J."/>
            <person name="Jeffries C.D."/>
            <person name="Detter J.C."/>
            <person name="Brettin T."/>
            <person name="Spring S."/>
            <person name="Rohde M."/>
            <person name="Goker M."/>
            <person name="Woyke T."/>
            <person name="Bristow J."/>
            <person name="Eisen J.A."/>
            <person name="Markowitz V."/>
            <person name="Hugenholtz P."/>
            <person name="Kyrpides N.C."/>
            <person name="Klenk H.P."/>
        </authorList>
    </citation>
    <scope>NUCLEOTIDE SEQUENCE [LARGE SCALE GENOMIC DNA]</scope>
    <source>
        <strain evidence="10">DSM 12809 / NBRC 114555 / N2460</strain>
    </source>
</reference>
<evidence type="ECO:0000256" key="5">
    <source>
        <dbReference type="ARBA" id="ARBA00023134"/>
    </source>
</evidence>
<organism evidence="9 10">
    <name type="scientific">Denitrovibrio acetiphilus (strain DSM 12809 / NBRC 114555 / N2460)</name>
    <dbReference type="NCBI Taxonomy" id="522772"/>
    <lineage>
        <taxon>Bacteria</taxon>
        <taxon>Pseudomonadati</taxon>
        <taxon>Deferribacterota</taxon>
        <taxon>Deferribacteres</taxon>
        <taxon>Deferribacterales</taxon>
        <taxon>Geovibrionaceae</taxon>
        <taxon>Denitrovibrio</taxon>
    </lineage>
</organism>
<evidence type="ECO:0000313" key="9">
    <source>
        <dbReference type="EMBL" id="ADD67219.1"/>
    </source>
</evidence>
<dbReference type="NCBIfam" id="TIGR03156">
    <property type="entry name" value="GTP_HflX"/>
    <property type="match status" value="1"/>
</dbReference>
<dbReference type="InterPro" id="IPR016496">
    <property type="entry name" value="GTPase_HflX"/>
</dbReference>
<dbReference type="InterPro" id="IPR006073">
    <property type="entry name" value="GTP-bd"/>
</dbReference>
<dbReference type="HAMAP" id="MF_00900">
    <property type="entry name" value="GTPase_HflX"/>
    <property type="match status" value="1"/>
</dbReference>
<dbReference type="eggNOG" id="COG2262">
    <property type="taxonomic scope" value="Bacteria"/>
</dbReference>
<dbReference type="Gene3D" id="6.10.250.2860">
    <property type="match status" value="1"/>
</dbReference>
<proteinExistence type="inferred from homology"/>
<dbReference type="Pfam" id="PF16360">
    <property type="entry name" value="GTP-bdg_M"/>
    <property type="match status" value="1"/>
</dbReference>
<feature type="coiled-coil region" evidence="7">
    <location>
        <begin position="354"/>
        <end position="381"/>
    </location>
</feature>
<dbReference type="PANTHER" id="PTHR10229:SF0">
    <property type="entry name" value="GTP-BINDING PROTEIN 6-RELATED"/>
    <property type="match status" value="1"/>
</dbReference>
<evidence type="ECO:0000256" key="6">
    <source>
        <dbReference type="HAMAP-Rule" id="MF_00900"/>
    </source>
</evidence>
<dbReference type="PRINTS" id="PR00326">
    <property type="entry name" value="GTP1OBG"/>
</dbReference>
<keyword evidence="5 6" id="KW-0342">GTP-binding</keyword>
<evidence type="ECO:0000256" key="4">
    <source>
        <dbReference type="ARBA" id="ARBA00022842"/>
    </source>
</evidence>
<dbReference type="GO" id="GO:0005737">
    <property type="term" value="C:cytoplasm"/>
    <property type="evidence" value="ECO:0007669"/>
    <property type="project" value="UniProtKB-SubCell"/>
</dbReference>
<dbReference type="GO" id="GO:0043022">
    <property type="term" value="F:ribosome binding"/>
    <property type="evidence" value="ECO:0007669"/>
    <property type="project" value="TreeGrafter"/>
</dbReference>
<dbReference type="Gene3D" id="3.40.50.11060">
    <property type="entry name" value="GTPase HflX, N-terminal domain"/>
    <property type="match status" value="1"/>
</dbReference>
<dbReference type="FunCoup" id="D4H3D5">
    <property type="interactions" value="451"/>
</dbReference>
<comment type="subcellular location">
    <subcellularLocation>
        <location evidence="6">Cytoplasm</location>
    </subcellularLocation>
    <text evidence="6">May associate with membranes.</text>
</comment>
<comment type="function">
    <text evidence="6">GTPase that associates with the 50S ribosomal subunit and may have a role during protein synthesis or ribosome biogenesis.</text>
</comment>
<dbReference type="InterPro" id="IPR030394">
    <property type="entry name" value="G_HFLX_dom"/>
</dbReference>
<keyword evidence="7" id="KW-0175">Coiled coil</keyword>
<dbReference type="GO" id="GO:0003924">
    <property type="term" value="F:GTPase activity"/>
    <property type="evidence" value="ECO:0007669"/>
    <property type="project" value="UniProtKB-UniRule"/>
</dbReference>
<comment type="subunit">
    <text evidence="6">Monomer. Associates with the 50S ribosomal subunit.</text>
</comment>
<keyword evidence="2" id="KW-0479">Metal-binding</keyword>
<accession>D4H3D5</accession>
<keyword evidence="3 6" id="KW-0547">Nucleotide-binding</keyword>
<dbReference type="InterPro" id="IPR025121">
    <property type="entry name" value="GTPase_HflX_N"/>
</dbReference>
<dbReference type="EMBL" id="CP001968">
    <property type="protein sequence ID" value="ADD67219.1"/>
    <property type="molecule type" value="Genomic_DNA"/>
</dbReference>
<dbReference type="SUPFAM" id="SSF52540">
    <property type="entry name" value="P-loop containing nucleoside triphosphate hydrolases"/>
    <property type="match status" value="1"/>
</dbReference>
<dbReference type="GO" id="GO:0005525">
    <property type="term" value="F:GTP binding"/>
    <property type="evidence" value="ECO:0007669"/>
    <property type="project" value="UniProtKB-UniRule"/>
</dbReference>
<dbReference type="Gene3D" id="3.40.50.300">
    <property type="entry name" value="P-loop containing nucleotide triphosphate hydrolases"/>
    <property type="match status" value="1"/>
</dbReference>
<dbReference type="GO" id="GO:0046872">
    <property type="term" value="F:metal ion binding"/>
    <property type="evidence" value="ECO:0007669"/>
    <property type="project" value="UniProtKB-KW"/>
</dbReference>
<evidence type="ECO:0000259" key="8">
    <source>
        <dbReference type="PROSITE" id="PS51705"/>
    </source>
</evidence>
<dbReference type="InParanoid" id="D4H3D5"/>
<dbReference type="PANTHER" id="PTHR10229">
    <property type="entry name" value="GTP-BINDING PROTEIN HFLX"/>
    <property type="match status" value="1"/>
</dbReference>
<evidence type="ECO:0000256" key="1">
    <source>
        <dbReference type="ARBA" id="ARBA00022490"/>
    </source>
</evidence>
<dbReference type="CDD" id="cd01878">
    <property type="entry name" value="HflX"/>
    <property type="match status" value="1"/>
</dbReference>
<protein>
    <recommendedName>
        <fullName evidence="6">GTPase HflX</fullName>
    </recommendedName>
    <alternativeName>
        <fullName evidence="6">GTP-binding protein HflX</fullName>
    </alternativeName>
</protein>
<sequence length="597" mass="67392">MQRLTSTVFNRRCNILHGNTGGLKPQQIQKLEKLYTRKAGVNETIQPELAKTICAISHELNRQIGILADRKGNVHYVIVGDTSEVFIPGLERFPLVPGSLRGLRLLHTHLSGEDITDDDLTDLALLRLDSVTALHFNQDGHSYGMQTAHLLPPDNVNYYDFLTDKDPHQQKIDYLAFITELEAEISSKTKRLHKVDTGSHALLIGCYKSKVQGSENMAELSELARSANMYVTGEVVQIKDKLHPKYVIGSGKLKEIVIKSMQNGVEFLVFDNPLSPAQAKAIADFTDLKILDRPQLILDIFAKRATTNDGKIRVELAQLKYLLPRLSQRDDSLSRLTGGIGGRGPGNTKLEIDRRRTNDRIAMLSRKLKKIEKNRETMRRKRNRNELPIVSIIGYTNAGKSTLLNSLTQSGVYADDLMFATLDTSSKRIRFPQERDVIITDTVGFIRDLPENLKGAFKSTLEELQDADVLLHVVDISSDGFDSHVHSVETILQELELTDKESILVLNKTDLLLQHETDYIQFGEMPDDADPEMFTRAHRIVNLIERYNKVCMVSALHRKSFRELLELIRLTLFADGIDIEPMGIEDYFGHRSIDGTT</sequence>
<dbReference type="HOGENOM" id="CLU_019597_7_1_0"/>
<dbReference type="STRING" id="522772.Dacet_0420"/>
<name>D4H3D5_DENA2</name>
<dbReference type="Proteomes" id="UP000002012">
    <property type="component" value="Chromosome"/>
</dbReference>
<evidence type="ECO:0000313" key="10">
    <source>
        <dbReference type="Proteomes" id="UP000002012"/>
    </source>
</evidence>
<dbReference type="InterPro" id="IPR042108">
    <property type="entry name" value="GTPase_HflX_N_sf"/>
</dbReference>
<comment type="similarity">
    <text evidence="6">Belongs to the TRAFAC class OBG-HflX-like GTPase superfamily. HflX GTPase family.</text>
</comment>